<dbReference type="Pfam" id="PF00156">
    <property type="entry name" value="Pribosyltran"/>
    <property type="match status" value="1"/>
</dbReference>
<evidence type="ECO:0000256" key="7">
    <source>
        <dbReference type="HAMAP-Rule" id="MF_01208"/>
    </source>
</evidence>
<comment type="cofactor">
    <cofactor evidence="7">
        <name>Mg(2+)</name>
        <dbReference type="ChEBI" id="CHEBI:18420"/>
    </cofactor>
</comment>
<evidence type="ECO:0000313" key="10">
    <source>
        <dbReference type="Proteomes" id="UP001595528"/>
    </source>
</evidence>
<accession>A0ABV7L3I9</accession>
<dbReference type="PANTHER" id="PTHR19278">
    <property type="entry name" value="OROTATE PHOSPHORIBOSYLTRANSFERASE"/>
    <property type="match status" value="1"/>
</dbReference>
<dbReference type="EMBL" id="JBHRTR010000031">
    <property type="protein sequence ID" value="MFC3229129.1"/>
    <property type="molecule type" value="Genomic_DNA"/>
</dbReference>
<evidence type="ECO:0000256" key="1">
    <source>
        <dbReference type="ARBA" id="ARBA00004889"/>
    </source>
</evidence>
<name>A0ABV7L3I9_9PROT</name>
<reference evidence="10" key="1">
    <citation type="journal article" date="2019" name="Int. J. Syst. Evol. Microbiol.">
        <title>The Global Catalogue of Microorganisms (GCM) 10K type strain sequencing project: providing services to taxonomists for standard genome sequencing and annotation.</title>
        <authorList>
            <consortium name="The Broad Institute Genomics Platform"/>
            <consortium name="The Broad Institute Genome Sequencing Center for Infectious Disease"/>
            <person name="Wu L."/>
            <person name="Ma J."/>
        </authorList>
    </citation>
    <scope>NUCLEOTIDE SEQUENCE [LARGE SCALE GENOMIC DNA]</scope>
    <source>
        <strain evidence="10">KCTC 42964</strain>
    </source>
</reference>
<dbReference type="HAMAP" id="MF_01208">
    <property type="entry name" value="PyrE"/>
    <property type="match status" value="1"/>
</dbReference>
<proteinExistence type="inferred from homology"/>
<evidence type="ECO:0000256" key="2">
    <source>
        <dbReference type="ARBA" id="ARBA00011971"/>
    </source>
</evidence>
<feature type="domain" description="Phosphoribosyltransferase" evidence="8">
    <location>
        <begin position="44"/>
        <end position="156"/>
    </location>
</feature>
<feature type="binding site" evidence="7">
    <location>
        <position position="122"/>
    </location>
    <ligand>
        <name>orotate</name>
        <dbReference type="ChEBI" id="CHEBI:30839"/>
    </ligand>
</feature>
<comment type="caution">
    <text evidence="9">The sequence shown here is derived from an EMBL/GenBank/DDBJ whole genome shotgun (WGS) entry which is preliminary data.</text>
</comment>
<evidence type="ECO:0000313" key="9">
    <source>
        <dbReference type="EMBL" id="MFC3229129.1"/>
    </source>
</evidence>
<gene>
    <name evidence="7 9" type="primary">pyrE</name>
    <name evidence="9" type="ORF">ACFOGJ_17920</name>
</gene>
<feature type="binding site" description="in other chain" evidence="7">
    <location>
        <begin position="118"/>
        <end position="126"/>
    </location>
    <ligand>
        <name>5-phospho-alpha-D-ribose 1-diphosphate</name>
        <dbReference type="ChEBI" id="CHEBI:58017"/>
        <note>ligand shared between dimeric partners</note>
    </ligand>
</feature>
<dbReference type="InterPro" id="IPR006273">
    <property type="entry name" value="Orotate_PRibTrfase_bac"/>
</dbReference>
<evidence type="ECO:0000256" key="4">
    <source>
        <dbReference type="ARBA" id="ARBA00022679"/>
    </source>
</evidence>
<feature type="binding site" evidence="7">
    <location>
        <position position="150"/>
    </location>
    <ligand>
        <name>orotate</name>
        <dbReference type="ChEBI" id="CHEBI:30839"/>
    </ligand>
</feature>
<keyword evidence="6 7" id="KW-0665">Pyrimidine biosynthesis</keyword>
<dbReference type="InterPro" id="IPR023031">
    <property type="entry name" value="OPRT"/>
</dbReference>
<keyword evidence="10" id="KW-1185">Reference proteome</keyword>
<keyword evidence="3 7" id="KW-0328">Glycosyltransferase</keyword>
<sequence>MDKEDVLRHYRESGALLEGHFVLASGLHSPMYLQSARVLMHPERAAALCAELARRLTERFGADGIDLVCAPATGGIVVGYELGRQLGRPAIFAERVGEGFALRRGFAIEPGQRVVVAEDVVTTGGSTRQCMDCIRDHGGVPVAAVSLIDRSDGRADVGVPLIALCTLSVPAYPADALPPELAAIPASKPGSGGLRPS</sequence>
<comment type="similarity">
    <text evidence="7">Belongs to the purine/pyrimidine phosphoribosyltransferase family. PyrE subfamily.</text>
</comment>
<evidence type="ECO:0000256" key="6">
    <source>
        <dbReference type="ARBA" id="ARBA00022975"/>
    </source>
</evidence>
<dbReference type="RefSeq" id="WP_379903043.1">
    <property type="nucleotide sequence ID" value="NZ_JBHRTR010000031.1"/>
</dbReference>
<keyword evidence="5 7" id="KW-0460">Magnesium</keyword>
<keyword evidence="4 7" id="KW-0808">Transferase</keyword>
<comment type="pathway">
    <text evidence="1 7">Pyrimidine metabolism; UMP biosynthesis via de novo pathway; UMP from orotate: step 1/2.</text>
</comment>
<dbReference type="CDD" id="cd06223">
    <property type="entry name" value="PRTases_typeI"/>
    <property type="match status" value="1"/>
</dbReference>
<dbReference type="Gene3D" id="3.40.50.2020">
    <property type="match status" value="1"/>
</dbReference>
<dbReference type="InterPro" id="IPR029057">
    <property type="entry name" value="PRTase-like"/>
</dbReference>
<comment type="caution">
    <text evidence="7">Lacks conserved residue(s) required for the propagation of feature annotation.</text>
</comment>
<feature type="binding site" evidence="7">
    <location>
        <position position="95"/>
    </location>
    <ligand>
        <name>5-phospho-alpha-D-ribose 1-diphosphate</name>
        <dbReference type="ChEBI" id="CHEBI:58017"/>
        <note>ligand shared between dimeric partners</note>
    </ligand>
</feature>
<comment type="function">
    <text evidence="7">Catalyzes the transfer of a ribosyl phosphate group from 5-phosphoribose 1-diphosphate to orotate, leading to the formation of orotidine monophosphate (OMP).</text>
</comment>
<dbReference type="SUPFAM" id="SSF53271">
    <property type="entry name" value="PRTase-like"/>
    <property type="match status" value="1"/>
</dbReference>
<comment type="catalytic activity">
    <reaction evidence="7">
        <text>orotidine 5'-phosphate + diphosphate = orotate + 5-phospho-alpha-D-ribose 1-diphosphate</text>
        <dbReference type="Rhea" id="RHEA:10380"/>
        <dbReference type="ChEBI" id="CHEBI:30839"/>
        <dbReference type="ChEBI" id="CHEBI:33019"/>
        <dbReference type="ChEBI" id="CHEBI:57538"/>
        <dbReference type="ChEBI" id="CHEBI:58017"/>
        <dbReference type="EC" id="2.4.2.10"/>
    </reaction>
</comment>
<dbReference type="EC" id="2.4.2.10" evidence="2 7"/>
<dbReference type="InterPro" id="IPR000836">
    <property type="entry name" value="PRTase_dom"/>
</dbReference>
<evidence type="ECO:0000259" key="8">
    <source>
        <dbReference type="Pfam" id="PF00156"/>
    </source>
</evidence>
<protein>
    <recommendedName>
        <fullName evidence="2 7">Orotate phosphoribosyltransferase</fullName>
        <shortName evidence="7">OPRT</shortName>
        <shortName evidence="7">OPRTase</shortName>
        <ecNumber evidence="2 7">2.4.2.10</ecNumber>
    </recommendedName>
</protein>
<organism evidence="9 10">
    <name type="scientific">Marinibaculum pumilum</name>
    <dbReference type="NCBI Taxonomy" id="1766165"/>
    <lineage>
        <taxon>Bacteria</taxon>
        <taxon>Pseudomonadati</taxon>
        <taxon>Pseudomonadota</taxon>
        <taxon>Alphaproteobacteria</taxon>
        <taxon>Rhodospirillales</taxon>
        <taxon>Rhodospirillaceae</taxon>
        <taxon>Marinibaculum</taxon>
    </lineage>
</organism>
<dbReference type="Proteomes" id="UP001595528">
    <property type="component" value="Unassembled WGS sequence"/>
</dbReference>
<evidence type="ECO:0000256" key="3">
    <source>
        <dbReference type="ARBA" id="ARBA00022676"/>
    </source>
</evidence>
<dbReference type="PANTHER" id="PTHR19278:SF9">
    <property type="entry name" value="URIDINE 5'-MONOPHOSPHATE SYNTHASE"/>
    <property type="match status" value="1"/>
</dbReference>
<dbReference type="NCBIfam" id="TIGR01367">
    <property type="entry name" value="pyrE_Therm"/>
    <property type="match status" value="1"/>
</dbReference>
<dbReference type="GO" id="GO:0004588">
    <property type="term" value="F:orotate phosphoribosyltransferase activity"/>
    <property type="evidence" value="ECO:0007669"/>
    <property type="project" value="UniProtKB-EC"/>
</dbReference>
<comment type="subunit">
    <text evidence="7">Homodimer.</text>
</comment>
<evidence type="ECO:0000256" key="5">
    <source>
        <dbReference type="ARBA" id="ARBA00022842"/>
    </source>
</evidence>